<dbReference type="EMBL" id="CP131061">
    <property type="protein sequence ID" value="WNY26583.1"/>
    <property type="molecule type" value="Genomic_DNA"/>
</dbReference>
<dbReference type="Proteomes" id="UP001304970">
    <property type="component" value="Chromosome"/>
</dbReference>
<evidence type="ECO:0000313" key="11">
    <source>
        <dbReference type="Proteomes" id="UP001304970"/>
    </source>
</evidence>
<dbReference type="Gene3D" id="3.30.70.100">
    <property type="match status" value="1"/>
</dbReference>
<evidence type="ECO:0000256" key="6">
    <source>
        <dbReference type="ARBA" id="ARBA00023136"/>
    </source>
</evidence>
<dbReference type="InterPro" id="IPR011066">
    <property type="entry name" value="MscS_channel_C_sf"/>
</dbReference>
<reference evidence="10 11" key="1">
    <citation type="submission" date="2023-07" db="EMBL/GenBank/DDBJ databases">
        <title>Closed genome sequence of Methanosarcinaceae archaeon Am2.</title>
        <authorList>
            <person name="Poehlein A."/>
            <person name="Protasov E."/>
            <person name="Platt K."/>
            <person name="Reeh H."/>
            <person name="Daniel R."/>
            <person name="Brune A."/>
        </authorList>
    </citation>
    <scope>NUCLEOTIDE SEQUENCE [LARGE SCALE GENOMIC DNA]</scope>
    <source>
        <strain evidence="10 11">Am2</strain>
    </source>
</reference>
<dbReference type="SUPFAM" id="SSF82861">
    <property type="entry name" value="Mechanosensitive channel protein MscS (YggB), transmembrane region"/>
    <property type="match status" value="1"/>
</dbReference>
<dbReference type="InterPro" id="IPR045275">
    <property type="entry name" value="MscS_archaea/bacteria_type"/>
</dbReference>
<evidence type="ECO:0000256" key="1">
    <source>
        <dbReference type="ARBA" id="ARBA00004651"/>
    </source>
</evidence>
<dbReference type="GO" id="GO:0005886">
    <property type="term" value="C:plasma membrane"/>
    <property type="evidence" value="ECO:0007669"/>
    <property type="project" value="UniProtKB-SubCell"/>
</dbReference>
<evidence type="ECO:0000313" key="10">
    <source>
        <dbReference type="EMBL" id="WNY26583.1"/>
    </source>
</evidence>
<dbReference type="Gene3D" id="2.30.30.60">
    <property type="match status" value="1"/>
</dbReference>
<dbReference type="InterPro" id="IPR049278">
    <property type="entry name" value="MS_channel_C"/>
</dbReference>
<keyword evidence="4 7" id="KW-0812">Transmembrane</keyword>
<organism evidence="10 11">
    <name type="scientific">Methanolapillus ohkumae</name>
    <dbReference type="NCBI Taxonomy" id="3028298"/>
    <lineage>
        <taxon>Archaea</taxon>
        <taxon>Methanobacteriati</taxon>
        <taxon>Methanobacteriota</taxon>
        <taxon>Stenosarchaea group</taxon>
        <taxon>Methanomicrobia</taxon>
        <taxon>Methanosarcinales</taxon>
        <taxon>Methanosarcinaceae</taxon>
        <taxon>Methanolapillus</taxon>
    </lineage>
</organism>
<protein>
    <submittedName>
        <fullName evidence="10">Small-conductance mechanosensitive channel</fullName>
    </submittedName>
</protein>
<dbReference type="Gene3D" id="1.10.287.1260">
    <property type="match status" value="1"/>
</dbReference>
<comment type="similarity">
    <text evidence="2">Belongs to the MscS (TC 1.A.23) family.</text>
</comment>
<dbReference type="InterPro" id="IPR011014">
    <property type="entry name" value="MscS_channel_TM-2"/>
</dbReference>
<dbReference type="GO" id="GO:0008381">
    <property type="term" value="F:mechanosensitive monoatomic ion channel activity"/>
    <property type="evidence" value="ECO:0007669"/>
    <property type="project" value="InterPro"/>
</dbReference>
<keyword evidence="5 7" id="KW-1133">Transmembrane helix</keyword>
<comment type="subcellular location">
    <subcellularLocation>
        <location evidence="1">Cell membrane</location>
        <topology evidence="1">Multi-pass membrane protein</topology>
    </subcellularLocation>
</comment>
<gene>
    <name evidence="10" type="primary">mscS</name>
    <name evidence="10" type="ORF">MsAm2_03550</name>
</gene>
<evidence type="ECO:0000259" key="8">
    <source>
        <dbReference type="Pfam" id="PF00924"/>
    </source>
</evidence>
<evidence type="ECO:0000256" key="5">
    <source>
        <dbReference type="ARBA" id="ARBA00022989"/>
    </source>
</evidence>
<proteinExistence type="inferred from homology"/>
<dbReference type="RefSeq" id="WP_338098105.1">
    <property type="nucleotide sequence ID" value="NZ_CP131061.1"/>
</dbReference>
<keyword evidence="3" id="KW-1003">Cell membrane</keyword>
<keyword evidence="6 7" id="KW-0472">Membrane</keyword>
<name>A0AA96V7D6_9EURY</name>
<evidence type="ECO:0000259" key="9">
    <source>
        <dbReference type="Pfam" id="PF21082"/>
    </source>
</evidence>
<dbReference type="Pfam" id="PF21082">
    <property type="entry name" value="MS_channel_3rd"/>
    <property type="match status" value="1"/>
</dbReference>
<dbReference type="GeneID" id="89227756"/>
<dbReference type="SUPFAM" id="SSF82689">
    <property type="entry name" value="Mechanosensitive channel protein MscS (YggB), C-terminal domain"/>
    <property type="match status" value="1"/>
</dbReference>
<dbReference type="InterPro" id="IPR010920">
    <property type="entry name" value="LSM_dom_sf"/>
</dbReference>
<feature type="transmembrane region" description="Helical" evidence="7">
    <location>
        <begin position="20"/>
        <end position="40"/>
    </location>
</feature>
<dbReference type="InterPro" id="IPR006685">
    <property type="entry name" value="MscS_channel_2nd"/>
</dbReference>
<dbReference type="AlphaFoldDB" id="A0AA96V7D6"/>
<keyword evidence="11" id="KW-1185">Reference proteome</keyword>
<feature type="transmembrane region" description="Helical" evidence="7">
    <location>
        <begin position="80"/>
        <end position="100"/>
    </location>
</feature>
<evidence type="ECO:0000256" key="4">
    <source>
        <dbReference type="ARBA" id="ARBA00022692"/>
    </source>
</evidence>
<dbReference type="SUPFAM" id="SSF50182">
    <property type="entry name" value="Sm-like ribonucleoproteins"/>
    <property type="match status" value="1"/>
</dbReference>
<feature type="domain" description="Mechanosensitive ion channel MscS C-terminal" evidence="9">
    <location>
        <begin position="190"/>
        <end position="232"/>
    </location>
</feature>
<evidence type="ECO:0000256" key="7">
    <source>
        <dbReference type="SAM" id="Phobius"/>
    </source>
</evidence>
<evidence type="ECO:0000256" key="3">
    <source>
        <dbReference type="ARBA" id="ARBA00022475"/>
    </source>
</evidence>
<sequence length="251" mass="27367">MLEFLETPIPYTDLVVADFVFALIVLIAGFIIARVIISIFKRSAGKTRLPELIVALLVQLLTILLYVGILLAVVSTLGVSVSSVILGLSAVIGLILGFGLQDTLNNLAAGIWIAVLGPFKVNDNVTIAGQNGAVKTIGIMATELVTADNVFIMIPNKMIWNSPIINATKLPTRRFDLTMTFKLVNNSEGTIKAVMDVLNKNPAILKIPEPKIYISNITDASVDLQIRAWVSYENYATIVNILKEELLIEFE</sequence>
<feature type="domain" description="Mechanosensitive ion channel MscS" evidence="8">
    <location>
        <begin position="102"/>
        <end position="169"/>
    </location>
</feature>
<dbReference type="PANTHER" id="PTHR30221">
    <property type="entry name" value="SMALL-CONDUCTANCE MECHANOSENSITIVE CHANNEL"/>
    <property type="match status" value="1"/>
</dbReference>
<feature type="transmembrane region" description="Helical" evidence="7">
    <location>
        <begin position="52"/>
        <end position="74"/>
    </location>
</feature>
<dbReference type="Pfam" id="PF00924">
    <property type="entry name" value="MS_channel_2nd"/>
    <property type="match status" value="1"/>
</dbReference>
<dbReference type="PANTHER" id="PTHR30221:SF19">
    <property type="entry name" value="SMALL-CONDUCTANCE MECHANOSENSITIVE CHANNEL"/>
    <property type="match status" value="1"/>
</dbReference>
<evidence type="ECO:0000256" key="2">
    <source>
        <dbReference type="ARBA" id="ARBA00008017"/>
    </source>
</evidence>
<dbReference type="InterPro" id="IPR023408">
    <property type="entry name" value="MscS_beta-dom_sf"/>
</dbReference>
<accession>A0AA96V7D6</accession>